<feature type="binding site" evidence="6">
    <location>
        <position position="99"/>
    </location>
    <ligand>
        <name>[4Fe-4S] cluster</name>
        <dbReference type="ChEBI" id="CHEBI:49883"/>
        <note>4Fe-4S-S-AdoMet</note>
    </ligand>
</feature>
<dbReference type="SUPFAM" id="SSF102114">
    <property type="entry name" value="Radical SAM enzymes"/>
    <property type="match status" value="1"/>
</dbReference>
<feature type="binding site" evidence="6">
    <location>
        <position position="103"/>
    </location>
    <ligand>
        <name>[4Fe-4S] cluster</name>
        <dbReference type="ChEBI" id="CHEBI:49883"/>
        <note>4Fe-4S-S-AdoMet</note>
    </ligand>
</feature>
<evidence type="ECO:0000313" key="8">
    <source>
        <dbReference type="EMBL" id="HHR48436.1"/>
    </source>
</evidence>
<accession>A0A7V5XZM2</accession>
<dbReference type="InterPro" id="IPR006638">
    <property type="entry name" value="Elp3/MiaA/NifB-like_rSAM"/>
</dbReference>
<dbReference type="GO" id="GO:0051539">
    <property type="term" value="F:4 iron, 4 sulfur cluster binding"/>
    <property type="evidence" value="ECO:0007669"/>
    <property type="project" value="UniProtKB-KW"/>
</dbReference>
<keyword evidence="4 6" id="KW-0408">Iron</keyword>
<evidence type="ECO:0000256" key="2">
    <source>
        <dbReference type="ARBA" id="ARBA00022691"/>
    </source>
</evidence>
<feature type="binding site" evidence="6">
    <location>
        <position position="106"/>
    </location>
    <ligand>
        <name>[4Fe-4S] cluster</name>
        <dbReference type="ChEBI" id="CHEBI:49883"/>
        <note>4Fe-4S-S-AdoMet</note>
    </ligand>
</feature>
<dbReference type="AlphaFoldDB" id="A0A7V5XZM2"/>
<keyword evidence="5 6" id="KW-0411">Iron-sulfur</keyword>
<comment type="cofactor">
    <cofactor evidence="6">
        <name>[4Fe-4S] cluster</name>
        <dbReference type="ChEBI" id="CHEBI:49883"/>
    </cofactor>
    <text evidence="6">Binds 1 [4Fe-4S] cluster. The cluster is coordinated with 3 cysteines and an exchangeable S-adenosyl-L-methionine.</text>
</comment>
<dbReference type="InterPro" id="IPR027596">
    <property type="entry name" value="AmmeMemoSam_rS"/>
</dbReference>
<sequence length="351" mass="40932">MAELLKTIQLLLLLASSLKEALFYKKLENNKVQCQLCFRQCVVPENKRGFCRVRENKKGKLYSLVYNHPQAIQVDPIEKEPMYHFLPNTEILGIGTVGCNFVCQHCHNWHLSQETFKKEESYFITPQEIIEMAKRKNIKTISFTYNEPTVFYEYILDIAQEAKKNNINIIWHSNGALNQEPLLALLEYTDGVVIDFKGITNEILTKMSLAKIDNTLKTLKTIKEKGKWLEIVNLLIPTLNDSEEDIRRLCLWIKENLGDDIPLHFTRYFPNYKLTIPPTPISTLEKAYRIAKEAGLKYVYLGNVPGHKYNSTYCPKCNKRLIHRFHFTVLENKIKNGKCPFCQEKIPGRWQ</sequence>
<dbReference type="InterPro" id="IPR016431">
    <property type="entry name" value="Pyrv-formate_lyase-activ_prd"/>
</dbReference>
<keyword evidence="1" id="KW-0004">4Fe-4S</keyword>
<dbReference type="GO" id="GO:0003824">
    <property type="term" value="F:catalytic activity"/>
    <property type="evidence" value="ECO:0007669"/>
    <property type="project" value="InterPro"/>
</dbReference>
<dbReference type="SFLD" id="SFLDG01101">
    <property type="entry name" value="Uncharacterised_Radical_SAM_Su"/>
    <property type="match status" value="1"/>
</dbReference>
<gene>
    <name evidence="8" type="primary">amrS</name>
    <name evidence="8" type="ORF">ENV79_02170</name>
</gene>
<evidence type="ECO:0000259" key="7">
    <source>
        <dbReference type="PROSITE" id="PS51918"/>
    </source>
</evidence>
<evidence type="ECO:0000256" key="1">
    <source>
        <dbReference type="ARBA" id="ARBA00022485"/>
    </source>
</evidence>
<dbReference type="Pfam" id="PF04055">
    <property type="entry name" value="Radical_SAM"/>
    <property type="match status" value="1"/>
</dbReference>
<proteinExistence type="predicted"/>
<dbReference type="PIRSF" id="PIRSF004869">
    <property type="entry name" value="PflX_prd"/>
    <property type="match status" value="1"/>
</dbReference>
<dbReference type="PANTHER" id="PTHR30352:SF5">
    <property type="entry name" value="PYRUVATE FORMATE-LYASE 1-ACTIVATING ENZYME"/>
    <property type="match status" value="1"/>
</dbReference>
<dbReference type="NCBIfam" id="TIGR04337">
    <property type="entry name" value="AmmeMemoSam_rS"/>
    <property type="match status" value="1"/>
</dbReference>
<keyword evidence="2 6" id="KW-0949">S-adenosyl-L-methionine</keyword>
<dbReference type="InterPro" id="IPR007197">
    <property type="entry name" value="rSAM"/>
</dbReference>
<evidence type="ECO:0000256" key="3">
    <source>
        <dbReference type="ARBA" id="ARBA00022723"/>
    </source>
</evidence>
<reference evidence="8" key="1">
    <citation type="journal article" date="2020" name="mSystems">
        <title>Genome- and Community-Level Interaction Insights into Carbon Utilization and Element Cycling Functions of Hydrothermarchaeota in Hydrothermal Sediment.</title>
        <authorList>
            <person name="Zhou Z."/>
            <person name="Liu Y."/>
            <person name="Xu W."/>
            <person name="Pan J."/>
            <person name="Luo Z.H."/>
            <person name="Li M."/>
        </authorList>
    </citation>
    <scope>NUCLEOTIDE SEQUENCE [LARGE SCALE GENOMIC DNA]</scope>
    <source>
        <strain evidence="8">SpSt-791</strain>
    </source>
</reference>
<evidence type="ECO:0000256" key="6">
    <source>
        <dbReference type="PIRSR" id="PIRSR004869-50"/>
    </source>
</evidence>
<dbReference type="Gene3D" id="3.20.20.70">
    <property type="entry name" value="Aldolase class I"/>
    <property type="match status" value="1"/>
</dbReference>
<evidence type="ECO:0000256" key="4">
    <source>
        <dbReference type="ARBA" id="ARBA00023004"/>
    </source>
</evidence>
<dbReference type="PROSITE" id="PS51918">
    <property type="entry name" value="RADICAL_SAM"/>
    <property type="match status" value="1"/>
</dbReference>
<dbReference type="InterPro" id="IPR034457">
    <property type="entry name" value="Organic_radical-activating"/>
</dbReference>
<evidence type="ECO:0000256" key="5">
    <source>
        <dbReference type="ARBA" id="ARBA00023014"/>
    </source>
</evidence>
<feature type="domain" description="Radical SAM core" evidence="7">
    <location>
        <begin position="84"/>
        <end position="301"/>
    </location>
</feature>
<dbReference type="CDD" id="cd01335">
    <property type="entry name" value="Radical_SAM"/>
    <property type="match status" value="1"/>
</dbReference>
<organism evidence="8">
    <name type="scientific">candidate division WOR-3 bacterium</name>
    <dbReference type="NCBI Taxonomy" id="2052148"/>
    <lineage>
        <taxon>Bacteria</taxon>
        <taxon>Bacteria division WOR-3</taxon>
    </lineage>
</organism>
<name>A0A7V5XZM2_UNCW3</name>
<dbReference type="PANTHER" id="PTHR30352">
    <property type="entry name" value="PYRUVATE FORMATE-LYASE-ACTIVATING ENZYME"/>
    <property type="match status" value="1"/>
</dbReference>
<keyword evidence="3 6" id="KW-0479">Metal-binding</keyword>
<protein>
    <submittedName>
        <fullName evidence="8">AmmeMemoRadiSam system radical SAM enzyme</fullName>
    </submittedName>
</protein>
<dbReference type="SMART" id="SM00729">
    <property type="entry name" value="Elp3"/>
    <property type="match status" value="1"/>
</dbReference>
<dbReference type="EMBL" id="DTHS01000016">
    <property type="protein sequence ID" value="HHR48436.1"/>
    <property type="molecule type" value="Genomic_DNA"/>
</dbReference>
<dbReference type="GO" id="GO:0046872">
    <property type="term" value="F:metal ion binding"/>
    <property type="evidence" value="ECO:0007669"/>
    <property type="project" value="UniProtKB-KW"/>
</dbReference>
<dbReference type="InterPro" id="IPR013785">
    <property type="entry name" value="Aldolase_TIM"/>
</dbReference>
<dbReference type="SFLD" id="SFLDS00029">
    <property type="entry name" value="Radical_SAM"/>
    <property type="match status" value="1"/>
</dbReference>
<dbReference type="InterPro" id="IPR058240">
    <property type="entry name" value="rSAM_sf"/>
</dbReference>
<comment type="caution">
    <text evidence="8">The sequence shown here is derived from an EMBL/GenBank/DDBJ whole genome shotgun (WGS) entry which is preliminary data.</text>
</comment>